<dbReference type="Pfam" id="PF19268">
    <property type="entry name" value="CIS_TMP"/>
    <property type="match status" value="2"/>
</dbReference>
<feature type="coiled-coil region" evidence="1">
    <location>
        <begin position="468"/>
        <end position="495"/>
    </location>
</feature>
<comment type="caution">
    <text evidence="2">The sequence shown here is derived from an EMBL/GenBank/DDBJ whole genome shotgun (WGS) entry which is preliminary data.</text>
</comment>
<evidence type="ECO:0000313" key="3">
    <source>
        <dbReference type="Proteomes" id="UP001589590"/>
    </source>
</evidence>
<evidence type="ECO:0000313" key="2">
    <source>
        <dbReference type="EMBL" id="MFB9106772.1"/>
    </source>
</evidence>
<accession>A0ABV5H4D1</accession>
<organism evidence="2 3">
    <name type="scientific">Algibacter miyuki</name>
    <dbReference type="NCBI Taxonomy" id="1306933"/>
    <lineage>
        <taxon>Bacteria</taxon>
        <taxon>Pseudomonadati</taxon>
        <taxon>Bacteroidota</taxon>
        <taxon>Flavobacteriia</taxon>
        <taxon>Flavobacteriales</taxon>
        <taxon>Flavobacteriaceae</taxon>
        <taxon>Algibacter</taxon>
    </lineage>
</organism>
<dbReference type="Proteomes" id="UP001589590">
    <property type="component" value="Unassembled WGS sequence"/>
</dbReference>
<sequence>MKNRDSRVDQCIVAFEYNEKAVALRCNNVIESLFESAIFSAMESAISSEIPNEMDIHLDSLDIDIGAINEKDLPFELADRIKNALEKALRNTLNTQSTGIFSTQANSNKRFDNYLISALEFYLIKGYFPKWMSREVTFDQIIINLMQSSPQHIITVLKKHSNNQSVMFRMSAGLKPKLFQDLVYKINPVNYDWILSFRNKLSAIEDKLVLSKYGRNGFLQLINAFILGALLERSANALNKINFIESVLSAYISKFSIESKTLLLKLKNTDDTPEITRLIETVLQENHNIHIREFNGTSGIEINQFIAEINAENKPFKIENRLSDKAEILALISNENHRTTFLNTLNEKGVFKILELFFKQEAARVLQFIKSYKAVFDKIEGKTTHKLLKSIEGLALFSVLYRENISLEALNYNHFFLALIAMANYSEHSEKVDNLKREFAKGQSVLNQNRLKVLADDNHENTLRDSVNKAIKKQLTRQEETREILSSEIKKLLNSVIINKRKIIDYYLIFGYLPQGNKGLKLVDVRQLFHELIKSKDPFFANKLRDHFSSNLLFGSFERLITSNIQMDFQTYLEYHFQDSIQFLKKIISELKEKYLDEIVENTLWQPQENEMILEVLMESRGQYKPALYVFLVNRSFTRIFSNEVVRSKYLSEVLHLKLQNKQHKAGTISEVDIEQIIAHDLHNILKKHAAFEGEAKVRFSEGINQLTYYLSVYPEVLLKVVSREAAVDKTFIFCRAYMPNNVWEQFVSLVSSDVKLKEKLSAFYKMTTPVFSIFNSQTFNIVDAYISLNNKNNFQTKTFFTLILNNDTYFESLFLAVKNRKIELKLNDKHHIFQQHFTALKSSVPKSIIQDVSANFWGKLVLRFFVQLKIENKEMQLPEFAKSFLNHTRKSFHVINKMTLYYKMLFEFQASDSKILTSLLGIDSVKLANGAYQEQGVNLSFEPIQKQKEAFDILKNKTSKNISALAFYTHHDYLPWWSEVSSLKKLLDNIFNESEMLGKAFETIFIEEEENEGFVAVLAKKLPVNLIVVFSLICSKHQKINTLWNASLVSEKPKLKRAAKDEDVITERAILNIEIEGKVQTITLKEALYIMSDKAILDVWFKNNTAVKKQILSYLKLAPYLYFDPINPQKWRAWVYEFSLTFYTSVTEKPREAFHQSLFNFLVKQNKNIPWEVVFKSIESQSKQAGKQEIITIPKGLKQIIKASNKELMNTTNTDLTGEFVKVENAGLILLWPFLTQYFQSLNLLKSGVFFNEESKHRACYLLQYLSYDSIDFHENEFLLNKLLVGLPVSDFLWPATPLTETEVEWSESLLNGFIQNWEKVNNSSVEGVQVSFIRRVGLIEFQTEQNILRVEKRGMDVLMQFIPWNISLIKLPWMAKPLHVNWI</sequence>
<keyword evidence="1" id="KW-0175">Coiled coil</keyword>
<evidence type="ECO:0000256" key="1">
    <source>
        <dbReference type="SAM" id="Coils"/>
    </source>
</evidence>
<dbReference type="RefSeq" id="WP_290267615.1">
    <property type="nucleotide sequence ID" value="NZ_JAUFQP010000001.1"/>
</dbReference>
<protein>
    <submittedName>
        <fullName evidence="2">Contractile injection system tape measure protein</fullName>
    </submittedName>
</protein>
<gene>
    <name evidence="2" type="ORF">ACFFU1_17825</name>
</gene>
<name>A0ABV5H4D1_9FLAO</name>
<proteinExistence type="predicted"/>
<dbReference type="InterPro" id="IPR045538">
    <property type="entry name" value="CIS_TMP"/>
</dbReference>
<reference evidence="2 3" key="1">
    <citation type="submission" date="2024-09" db="EMBL/GenBank/DDBJ databases">
        <authorList>
            <person name="Sun Q."/>
            <person name="Mori K."/>
        </authorList>
    </citation>
    <scope>NUCLEOTIDE SEQUENCE [LARGE SCALE GENOMIC DNA]</scope>
    <source>
        <strain evidence="2 3">CECT 8300</strain>
    </source>
</reference>
<keyword evidence="3" id="KW-1185">Reference proteome</keyword>
<dbReference type="EMBL" id="JBHMFA010000033">
    <property type="protein sequence ID" value="MFB9106772.1"/>
    <property type="molecule type" value="Genomic_DNA"/>
</dbReference>